<evidence type="ECO:0000313" key="2">
    <source>
        <dbReference type="Proteomes" id="UP001157502"/>
    </source>
</evidence>
<comment type="caution">
    <text evidence="1">The sequence shown here is derived from an EMBL/GenBank/DDBJ whole genome shotgun (WGS) entry which is preliminary data.</text>
</comment>
<dbReference type="Proteomes" id="UP001157502">
    <property type="component" value="Chromosome 17"/>
</dbReference>
<organism evidence="1 2">
    <name type="scientific">Dallia pectoralis</name>
    <name type="common">Alaska blackfish</name>
    <dbReference type="NCBI Taxonomy" id="75939"/>
    <lineage>
        <taxon>Eukaryota</taxon>
        <taxon>Metazoa</taxon>
        <taxon>Chordata</taxon>
        <taxon>Craniata</taxon>
        <taxon>Vertebrata</taxon>
        <taxon>Euteleostomi</taxon>
        <taxon>Actinopterygii</taxon>
        <taxon>Neopterygii</taxon>
        <taxon>Teleostei</taxon>
        <taxon>Protacanthopterygii</taxon>
        <taxon>Esociformes</taxon>
        <taxon>Umbridae</taxon>
        <taxon>Dallia</taxon>
    </lineage>
</organism>
<sequence length="1082" mass="120430">MAQDSRGKRRKQANPKRNQVGIELVSPLDSEGEDGDELGLWSLEPHVYQASLTPSEGEGDREETEAGRSPRGHLTRPHSLSFSPRECHWAEGAEEPGSRLTMADWSGKKEQGSVFSYSQRSDNQALEMDMAHCEFLVELRKASSHLRPSHYGPQHQHPPNGSSTPPDMYLPAGLNHHNDPPSIWSPAAQCSPVEPDRVSQSPDTMRNLQLCPFCQRTFRRTSLQEHVKFCQERDGGHMLYTASYREQMEQQMALHSQIQNKLRSASEHGMESRKFKCLQCGKAFKYKHHLKEHLRIHSGEKPYECSNCKKRFSHSGSYSSHLSSKKCLTGGGGRYSNGHGTHGGYISTPTSPSAISGRIGGRKVSPYPPRPHEVRPPARFEREPYQRGRADVGLFQGQEFGRELSRLWDPPVELPPKDGVFNGNPLLPYFHAGVKFERILQGMLHKEAGTMAVREEAGSGDGTALPETLKRPRAGQGEVHEQEEEGGVLCRWCSQLFPSPAVLLQHERYLCKKNWETMELPEGPHSKNHHSPLFLATRPHHHPPTPADHRKLALTNGFPKDKSPLQRPSWHSVPQQLLAAMHSPQPRPDTRTMRSYWSSQESGGSGGSPSQPAPTSPATEMSPRPPLVQKHVHCSGFGSPLCLDLSSTSFTSPLSQSRPKIRTPGSDSFQADQPLDLSFPKPQRGKALVNSKPINGHPRWGEKLERDPAKNQPHQRMILRPEPHQHPAVYSEAQMFGRPVYSAYPLLSPVGLADSRHDGVPSTPLGIPTSNHGFVSPMVYMTESDTGSVMKRIHMERQAFMNNVRARGGLDYISLVEEGAEVDGGPARRMLKKTDEGLYACDICDKTFQKSSSLLRHKYEHTGKRPHECETCKKAFKHKHHLIEHSRLHSGEKPYQCDKCGKRFSHSGSYSQHMNHRYAYCSRDQNHDQEGGEELPLTPGGSTDLGHTSGGTPLSMEDTPSNLSDSSLDGGIGGRLDEEDVEEDDEMKGTNGKTACSLSGSGEGLGLNSLLVVGSPTKSERESELEERFGELVDSHDEERKSTSLGTLGIDHNLNWEREMQKGNGDQDTNQYELRPEASVSQ</sequence>
<evidence type="ECO:0000313" key="1">
    <source>
        <dbReference type="EMBL" id="KAJ7998858.1"/>
    </source>
</evidence>
<reference evidence="1" key="1">
    <citation type="submission" date="2021-05" db="EMBL/GenBank/DDBJ databases">
        <authorList>
            <person name="Pan Q."/>
            <person name="Jouanno E."/>
            <person name="Zahm M."/>
            <person name="Klopp C."/>
            <person name="Cabau C."/>
            <person name="Louis A."/>
            <person name="Berthelot C."/>
            <person name="Parey E."/>
            <person name="Roest Crollius H."/>
            <person name="Montfort J."/>
            <person name="Robinson-Rechavi M."/>
            <person name="Bouchez O."/>
            <person name="Lampietro C."/>
            <person name="Lopez Roques C."/>
            <person name="Donnadieu C."/>
            <person name="Postlethwait J."/>
            <person name="Bobe J."/>
            <person name="Dillon D."/>
            <person name="Chandos A."/>
            <person name="von Hippel F."/>
            <person name="Guiguen Y."/>
        </authorList>
    </citation>
    <scope>NUCLEOTIDE SEQUENCE</scope>
    <source>
        <strain evidence="1">YG-Jan2019</strain>
    </source>
</reference>
<dbReference type="EMBL" id="CM055744">
    <property type="protein sequence ID" value="KAJ7998858.1"/>
    <property type="molecule type" value="Genomic_DNA"/>
</dbReference>
<keyword evidence="2" id="KW-1185">Reference proteome</keyword>
<gene>
    <name evidence="1" type="ORF">DPEC_G00209330</name>
</gene>
<accession>A0ACC2G549</accession>
<name>A0ACC2G549_DALPE</name>
<proteinExistence type="predicted"/>
<protein>
    <submittedName>
        <fullName evidence="1">Uncharacterized protein</fullName>
    </submittedName>
</protein>